<protein>
    <submittedName>
        <fullName evidence="3">Uncharacterized protein</fullName>
    </submittedName>
</protein>
<keyword evidence="4" id="KW-1185">Reference proteome</keyword>
<dbReference type="Proteomes" id="UP000277212">
    <property type="component" value="Unassembled WGS sequence"/>
</dbReference>
<evidence type="ECO:0000256" key="1">
    <source>
        <dbReference type="SAM" id="Coils"/>
    </source>
</evidence>
<dbReference type="STRING" id="2010991.A0A3M2RQ25"/>
<sequence>MAAQPQRPDPGASELDDVPDPKGHPIIPNLGNFTAGLFAPIPDSETFVDPADATKLDGLLRKLQATDAHAVANRDNFLDLCVRERERIKQEGRRLEALAQRTGQAPPDAPRPGILPAMIDNMEVEPVPGADTEIKTIPKPNFLNHPRPLRERQAAQLMDFAGFAADLAETREADLAKRREELEAEIKAEQARESQARAAE</sequence>
<evidence type="ECO:0000313" key="3">
    <source>
        <dbReference type="EMBL" id="RMJ07426.1"/>
    </source>
</evidence>
<dbReference type="AlphaFoldDB" id="A0A3M2RQ25"/>
<dbReference type="OrthoDB" id="4900256at2759"/>
<feature type="coiled-coil region" evidence="1">
    <location>
        <begin position="165"/>
        <end position="199"/>
    </location>
</feature>
<gene>
    <name evidence="3" type="ORF">CDV36_012976</name>
</gene>
<organism evidence="3 4">
    <name type="scientific">Fusarium kuroshium</name>
    <dbReference type="NCBI Taxonomy" id="2010991"/>
    <lineage>
        <taxon>Eukaryota</taxon>
        <taxon>Fungi</taxon>
        <taxon>Dikarya</taxon>
        <taxon>Ascomycota</taxon>
        <taxon>Pezizomycotina</taxon>
        <taxon>Sordariomycetes</taxon>
        <taxon>Hypocreomycetidae</taxon>
        <taxon>Hypocreales</taxon>
        <taxon>Nectriaceae</taxon>
        <taxon>Fusarium</taxon>
        <taxon>Fusarium solani species complex</taxon>
    </lineage>
</organism>
<reference evidence="3 4" key="1">
    <citation type="submission" date="2017-06" db="EMBL/GenBank/DDBJ databases">
        <title>Comparative genomic analysis of Ambrosia Fusariam Clade fungi.</title>
        <authorList>
            <person name="Stajich J.E."/>
            <person name="Carrillo J."/>
            <person name="Kijimoto T."/>
            <person name="Eskalen A."/>
            <person name="O'Donnell K."/>
            <person name="Kasson M."/>
        </authorList>
    </citation>
    <scope>NUCLEOTIDE SEQUENCE [LARGE SCALE GENOMIC DNA]</scope>
    <source>
        <strain evidence="3">UCR3666</strain>
    </source>
</reference>
<evidence type="ECO:0000313" key="4">
    <source>
        <dbReference type="Proteomes" id="UP000277212"/>
    </source>
</evidence>
<keyword evidence="1" id="KW-0175">Coiled coil</keyword>
<comment type="caution">
    <text evidence="3">The sequence shown here is derived from an EMBL/GenBank/DDBJ whole genome shotgun (WGS) entry which is preliminary data.</text>
</comment>
<feature type="region of interest" description="Disordered" evidence="2">
    <location>
        <begin position="1"/>
        <end position="28"/>
    </location>
</feature>
<evidence type="ECO:0000256" key="2">
    <source>
        <dbReference type="SAM" id="MobiDB-lite"/>
    </source>
</evidence>
<name>A0A3M2RQ25_9HYPO</name>
<dbReference type="EMBL" id="NKUJ01000342">
    <property type="protein sequence ID" value="RMJ07426.1"/>
    <property type="molecule type" value="Genomic_DNA"/>
</dbReference>
<accession>A0A3M2RQ25</accession>
<proteinExistence type="predicted"/>